<dbReference type="PANTHER" id="PTHR47183">
    <property type="entry name" value="GLUCOSE-1-PHOSPHATE CYTIDYLYLTRANSFERASE-RELATED"/>
    <property type="match status" value="1"/>
</dbReference>
<dbReference type="RefSeq" id="WP_212324406.1">
    <property type="nucleotide sequence ID" value="NZ_AP024463.1"/>
</dbReference>
<reference evidence="1 2" key="1">
    <citation type="submission" date="2021-03" db="EMBL/GenBank/DDBJ databases">
        <title>Human Oral Microbial Genomes.</title>
        <authorList>
            <person name="Johnston C.D."/>
            <person name="Chen T."/>
            <person name="Dewhirst F.E."/>
        </authorList>
    </citation>
    <scope>NUCLEOTIDE SEQUENCE [LARGE SCALE GENOMIC DNA]</scope>
    <source>
        <strain evidence="1 2">DSMZ 100122</strain>
    </source>
</reference>
<keyword evidence="2" id="KW-1185">Reference proteome</keyword>
<sequence>MKVVLFCGGYGMRMRCCHGEGLPKPLQPVGDLPLVVHVMSHYASFGHTDFVLCLGYAADQVRETVAQVVARYPRARLWNIEYVDTGLKTPIGERLWRVRHLIADQPMFLANYADVFTDASIDAMVARMNASPDAAAMMLAVRPQASFHVLDVRDGDAVAGFHSVSDLPLHENGGYLVLRQAVFNHLGRGRDLDDAFNALAPSGRVLAFKHDGFWMPADTFKERAVLDEMYESGNAPWARSLAMVS</sequence>
<dbReference type="SUPFAM" id="SSF53448">
    <property type="entry name" value="Nucleotide-diphospho-sugar transferases"/>
    <property type="match status" value="1"/>
</dbReference>
<gene>
    <name evidence="1" type="ORF">J5A65_01545</name>
</gene>
<proteinExistence type="predicted"/>
<dbReference type="EMBL" id="CP072384">
    <property type="protein sequence ID" value="QUC08463.1"/>
    <property type="molecule type" value="Genomic_DNA"/>
</dbReference>
<dbReference type="Proteomes" id="UP000678513">
    <property type="component" value="Chromosome"/>
</dbReference>
<keyword evidence="1" id="KW-0808">Transferase</keyword>
<evidence type="ECO:0000313" key="2">
    <source>
        <dbReference type="Proteomes" id="UP000678513"/>
    </source>
</evidence>
<dbReference type="GO" id="GO:0016779">
    <property type="term" value="F:nucleotidyltransferase activity"/>
    <property type="evidence" value="ECO:0007669"/>
    <property type="project" value="UniProtKB-KW"/>
</dbReference>
<dbReference type="PANTHER" id="PTHR47183:SF3">
    <property type="entry name" value="TRANSFERASE"/>
    <property type="match status" value="1"/>
</dbReference>
<protein>
    <submittedName>
        <fullName evidence="1">Glucose-1-phosphate cytidylyltransferase</fullName>
    </submittedName>
</protein>
<evidence type="ECO:0000313" key="1">
    <source>
        <dbReference type="EMBL" id="QUC08463.1"/>
    </source>
</evidence>
<organism evidence="1 2">
    <name type="scientific">Arachnia rubra</name>
    <dbReference type="NCBI Taxonomy" id="1547448"/>
    <lineage>
        <taxon>Bacteria</taxon>
        <taxon>Bacillati</taxon>
        <taxon>Actinomycetota</taxon>
        <taxon>Actinomycetes</taxon>
        <taxon>Propionibacteriales</taxon>
        <taxon>Propionibacteriaceae</taxon>
        <taxon>Arachnia</taxon>
    </lineage>
</organism>
<keyword evidence="1" id="KW-0548">Nucleotidyltransferase</keyword>
<accession>A0ABX7Y6H8</accession>
<dbReference type="InterPro" id="IPR029044">
    <property type="entry name" value="Nucleotide-diphossugar_trans"/>
</dbReference>
<dbReference type="InterPro" id="IPR013446">
    <property type="entry name" value="G1P_cyt_trans-like"/>
</dbReference>
<name>A0ABX7Y6H8_9ACTN</name>
<dbReference type="Gene3D" id="3.90.550.10">
    <property type="entry name" value="Spore Coat Polysaccharide Biosynthesis Protein SpsA, Chain A"/>
    <property type="match status" value="1"/>
</dbReference>